<comment type="similarity">
    <text evidence="1">Belongs to the beta type-B retroviral polymerase family. HERV class-II K(HML-2) pol subfamily.</text>
</comment>
<dbReference type="PROSITE" id="PS50878">
    <property type="entry name" value="RT_POL"/>
    <property type="match status" value="1"/>
</dbReference>
<protein>
    <recommendedName>
        <fullName evidence="2">ribonuclease H</fullName>
        <ecNumber evidence="2">3.1.26.4</ecNumber>
    </recommendedName>
</protein>
<dbReference type="PANTHER" id="PTHR33064:SF37">
    <property type="entry name" value="RIBONUCLEASE H"/>
    <property type="match status" value="1"/>
</dbReference>
<reference evidence="5" key="1">
    <citation type="journal article" date="2022" name="bioRxiv">
        <title>Sequencing and chromosome-scale assembly of the giantPleurodeles waltlgenome.</title>
        <authorList>
            <person name="Brown T."/>
            <person name="Elewa A."/>
            <person name="Iarovenko S."/>
            <person name="Subramanian E."/>
            <person name="Araus A.J."/>
            <person name="Petzold A."/>
            <person name="Susuki M."/>
            <person name="Suzuki K.-i.T."/>
            <person name="Hayashi T."/>
            <person name="Toyoda A."/>
            <person name="Oliveira C."/>
            <person name="Osipova E."/>
            <person name="Leigh N.D."/>
            <person name="Simon A."/>
            <person name="Yun M.H."/>
        </authorList>
    </citation>
    <scope>NUCLEOTIDE SEQUENCE</scope>
    <source>
        <strain evidence="5">20211129_DDA</strain>
        <tissue evidence="5">Liver</tissue>
    </source>
</reference>
<evidence type="ECO:0000256" key="3">
    <source>
        <dbReference type="SAM" id="MobiDB-lite"/>
    </source>
</evidence>
<dbReference type="SUPFAM" id="SSF56672">
    <property type="entry name" value="DNA/RNA polymerases"/>
    <property type="match status" value="1"/>
</dbReference>
<evidence type="ECO:0000259" key="4">
    <source>
        <dbReference type="PROSITE" id="PS50878"/>
    </source>
</evidence>
<feature type="compositionally biased region" description="Basic and acidic residues" evidence="3">
    <location>
        <begin position="1"/>
        <end position="36"/>
    </location>
</feature>
<dbReference type="Gene3D" id="3.30.70.270">
    <property type="match status" value="1"/>
</dbReference>
<dbReference type="Proteomes" id="UP001066276">
    <property type="component" value="Chromosome 6"/>
</dbReference>
<name>A0AAV7QUN2_PLEWA</name>
<dbReference type="Pfam" id="PF00078">
    <property type="entry name" value="RVT_1"/>
    <property type="match status" value="1"/>
</dbReference>
<comment type="caution">
    <text evidence="5">The sequence shown here is derived from an EMBL/GenBank/DDBJ whole genome shotgun (WGS) entry which is preliminary data.</text>
</comment>
<organism evidence="5 6">
    <name type="scientific">Pleurodeles waltl</name>
    <name type="common">Iberian ribbed newt</name>
    <dbReference type="NCBI Taxonomy" id="8319"/>
    <lineage>
        <taxon>Eukaryota</taxon>
        <taxon>Metazoa</taxon>
        <taxon>Chordata</taxon>
        <taxon>Craniata</taxon>
        <taxon>Vertebrata</taxon>
        <taxon>Euteleostomi</taxon>
        <taxon>Amphibia</taxon>
        <taxon>Batrachia</taxon>
        <taxon>Caudata</taxon>
        <taxon>Salamandroidea</taxon>
        <taxon>Salamandridae</taxon>
        <taxon>Pleurodelinae</taxon>
        <taxon>Pleurodeles</taxon>
    </lineage>
</organism>
<dbReference type="InterPro" id="IPR043128">
    <property type="entry name" value="Rev_trsase/Diguanyl_cyclase"/>
</dbReference>
<evidence type="ECO:0000313" key="6">
    <source>
        <dbReference type="Proteomes" id="UP001066276"/>
    </source>
</evidence>
<accession>A0AAV7QUN2</accession>
<dbReference type="InterPro" id="IPR051320">
    <property type="entry name" value="Viral_Replic_Matur_Polypro"/>
</dbReference>
<evidence type="ECO:0000256" key="1">
    <source>
        <dbReference type="ARBA" id="ARBA00010879"/>
    </source>
</evidence>
<evidence type="ECO:0000256" key="2">
    <source>
        <dbReference type="ARBA" id="ARBA00012180"/>
    </source>
</evidence>
<feature type="region of interest" description="Disordered" evidence="3">
    <location>
        <begin position="1"/>
        <end position="48"/>
    </location>
</feature>
<dbReference type="GO" id="GO:0004523">
    <property type="term" value="F:RNA-DNA hybrid ribonuclease activity"/>
    <property type="evidence" value="ECO:0007669"/>
    <property type="project" value="UniProtKB-EC"/>
</dbReference>
<dbReference type="EC" id="3.1.26.4" evidence="2"/>
<dbReference type="PANTHER" id="PTHR33064">
    <property type="entry name" value="POL PROTEIN"/>
    <property type="match status" value="1"/>
</dbReference>
<dbReference type="AlphaFoldDB" id="A0AAV7QUN2"/>
<keyword evidence="6" id="KW-1185">Reference proteome</keyword>
<dbReference type="EMBL" id="JANPWB010000010">
    <property type="protein sequence ID" value="KAJ1143768.1"/>
    <property type="molecule type" value="Genomic_DNA"/>
</dbReference>
<dbReference type="InterPro" id="IPR043502">
    <property type="entry name" value="DNA/RNA_pol_sf"/>
</dbReference>
<gene>
    <name evidence="5" type="ORF">NDU88_010072</name>
</gene>
<proteinExistence type="inferred from homology"/>
<sequence length="189" mass="21043">MDKRSERGGSQDRCPEYVKEKKDSPQSAIKKEEKTPQQKPQIKKKKVAALTVKNASSIENTVEEQEVGRDSVGQRGRAHESRDLSTFSFGSQKRFCRLPQGYKNGPGLFSASVTSILHELDSDALSYVDDIYLTDDALDIHLARLDLIILGFADLGYKCNFKKSKIAFLSVLFLGYELSNEGKSLACTS</sequence>
<feature type="domain" description="Reverse transcriptase" evidence="4">
    <location>
        <begin position="1"/>
        <end position="178"/>
    </location>
</feature>
<dbReference type="InterPro" id="IPR000477">
    <property type="entry name" value="RT_dom"/>
</dbReference>
<evidence type="ECO:0000313" key="5">
    <source>
        <dbReference type="EMBL" id="KAJ1143768.1"/>
    </source>
</evidence>